<evidence type="ECO:0000256" key="12">
    <source>
        <dbReference type="ARBA" id="ARBA00023128"/>
    </source>
</evidence>
<feature type="domain" description="UBC core" evidence="22">
    <location>
        <begin position="188"/>
        <end position="346"/>
    </location>
</feature>
<comment type="subcellular location">
    <subcellularLocation>
        <location evidence="1">Mitochondrion inner membrane</location>
        <topology evidence="1">Multi-pass membrane protein</topology>
    </subcellularLocation>
</comment>
<dbReference type="GO" id="GO:0016740">
    <property type="term" value="F:transferase activity"/>
    <property type="evidence" value="ECO:0007669"/>
    <property type="project" value="UniProtKB-KW"/>
</dbReference>
<evidence type="ECO:0000256" key="6">
    <source>
        <dbReference type="ARBA" id="ARBA00022679"/>
    </source>
</evidence>
<dbReference type="PROSITE" id="PS00183">
    <property type="entry name" value="UBC_1"/>
    <property type="match status" value="1"/>
</dbReference>
<dbReference type="InterPro" id="IPR002113">
    <property type="entry name" value="ADT_euk_type"/>
</dbReference>
<evidence type="ECO:0000256" key="16">
    <source>
        <dbReference type="ARBA" id="ARBA00045250"/>
    </source>
</evidence>
<keyword evidence="10" id="KW-0999">Mitochondrion inner membrane</keyword>
<keyword evidence="13 17" id="KW-0472">Membrane</keyword>
<keyword evidence="11 21" id="KW-1133">Transmembrane helix</keyword>
<comment type="function">
    <text evidence="16">ADP:ATP antiporter that mediates import of ADP into the mitochondrial matrix for ATP synthesis, and export of ATP out to fuel the cell. Cycles between the cytoplasmic-open state (c-state) and the matrix-open state (m-state): operates by the alternating access mechanism with a single substrate-binding site intermittently exposed to either the cytosolic (c-state) or matrix (m-state) side of the inner mitochondrial membrane.</text>
</comment>
<dbReference type="Proteomes" id="UP000007754">
    <property type="component" value="Chromosome 4A"/>
</dbReference>
<dbReference type="FunFam" id="1.50.40.10:FF:000002">
    <property type="entry name" value="Putative ADP/ATP translocase 2-like"/>
    <property type="match status" value="1"/>
</dbReference>
<evidence type="ECO:0000256" key="9">
    <source>
        <dbReference type="ARBA" id="ARBA00022786"/>
    </source>
</evidence>
<evidence type="ECO:0000256" key="11">
    <source>
        <dbReference type="ARBA" id="ARBA00022989"/>
    </source>
</evidence>
<evidence type="ECO:0000256" key="3">
    <source>
        <dbReference type="ARBA" id="ARBA00011245"/>
    </source>
</evidence>
<dbReference type="GO" id="GO:1990544">
    <property type="term" value="P:mitochondrial ATP transmembrane transport"/>
    <property type="evidence" value="ECO:0007669"/>
    <property type="project" value="InterPro"/>
</dbReference>
<reference evidence="23" key="2">
    <citation type="submission" date="2025-08" db="UniProtKB">
        <authorList>
            <consortium name="Ensembl"/>
        </authorList>
    </citation>
    <scope>IDENTIFICATION</scope>
</reference>
<dbReference type="GO" id="GO:0005524">
    <property type="term" value="F:ATP binding"/>
    <property type="evidence" value="ECO:0007669"/>
    <property type="project" value="UniProtKB-UniRule"/>
</dbReference>
<evidence type="ECO:0000256" key="19">
    <source>
        <dbReference type="RuleBase" id="RU000488"/>
    </source>
</evidence>
<keyword evidence="5" id="KW-0050">Antiport</keyword>
<dbReference type="GO" id="GO:0005471">
    <property type="term" value="F:ATP:ADP antiporter activity"/>
    <property type="evidence" value="ECO:0007669"/>
    <property type="project" value="InterPro"/>
</dbReference>
<evidence type="ECO:0000256" key="14">
    <source>
        <dbReference type="ARBA" id="ARBA00024143"/>
    </source>
</evidence>
<keyword evidence="20" id="KW-0547">Nucleotide-binding</keyword>
<comment type="catalytic activity">
    <reaction evidence="14">
        <text>ADP(in) + ATP(out) = ADP(out) + ATP(in)</text>
        <dbReference type="Rhea" id="RHEA:34999"/>
        <dbReference type="ChEBI" id="CHEBI:30616"/>
        <dbReference type="ChEBI" id="CHEBI:456216"/>
    </reaction>
    <physiologicalReaction direction="left-to-right" evidence="14">
        <dbReference type="Rhea" id="RHEA:35000"/>
    </physiologicalReaction>
</comment>
<dbReference type="SUPFAM" id="SSF103506">
    <property type="entry name" value="Mitochondrial carrier"/>
    <property type="match status" value="1"/>
</dbReference>
<dbReference type="STRING" id="59729.ENSTGUP00000027329"/>
<dbReference type="GO" id="GO:0005743">
    <property type="term" value="C:mitochondrial inner membrane"/>
    <property type="evidence" value="ECO:0007669"/>
    <property type="project" value="UniProtKB-SubCell"/>
</dbReference>
<feature type="active site" description="Glycyl thioester intermediate" evidence="18">
    <location>
        <position position="284"/>
    </location>
</feature>
<comment type="similarity">
    <text evidence="20">Belongs to the ubiquitin-conjugating enzyme family.</text>
</comment>
<dbReference type="GeneTree" id="ENSGT00940000154622"/>
<dbReference type="SMART" id="SM00212">
    <property type="entry name" value="UBCc"/>
    <property type="match status" value="1"/>
</dbReference>
<organism evidence="23 24">
    <name type="scientific">Taeniopygia guttata</name>
    <name type="common">Zebra finch</name>
    <name type="synonym">Poephila guttata</name>
    <dbReference type="NCBI Taxonomy" id="59729"/>
    <lineage>
        <taxon>Eukaryota</taxon>
        <taxon>Metazoa</taxon>
        <taxon>Chordata</taxon>
        <taxon>Craniata</taxon>
        <taxon>Vertebrata</taxon>
        <taxon>Euteleostomi</taxon>
        <taxon>Archelosauria</taxon>
        <taxon>Archosauria</taxon>
        <taxon>Dinosauria</taxon>
        <taxon>Saurischia</taxon>
        <taxon>Theropoda</taxon>
        <taxon>Coelurosauria</taxon>
        <taxon>Aves</taxon>
        <taxon>Neognathae</taxon>
        <taxon>Neoaves</taxon>
        <taxon>Telluraves</taxon>
        <taxon>Australaves</taxon>
        <taxon>Passeriformes</taxon>
        <taxon>Passeroidea</taxon>
        <taxon>Estrildidae</taxon>
        <taxon>Estrildinae</taxon>
        <taxon>Taeniopygia</taxon>
    </lineage>
</organism>
<feature type="repeat" description="Solcar" evidence="17">
    <location>
        <begin position="111"/>
        <end position="201"/>
    </location>
</feature>
<comment type="subunit">
    <text evidence="3">Monomer.</text>
</comment>
<dbReference type="Pfam" id="PF00153">
    <property type="entry name" value="Mito_carr"/>
    <property type="match status" value="2"/>
</dbReference>
<keyword evidence="24" id="KW-1185">Reference proteome</keyword>
<gene>
    <name evidence="23" type="primary">UBE2A</name>
</gene>
<evidence type="ECO:0000256" key="8">
    <source>
        <dbReference type="ARBA" id="ARBA00022737"/>
    </source>
</evidence>
<dbReference type="PROSITE" id="PS50127">
    <property type="entry name" value="UBC_2"/>
    <property type="match status" value="1"/>
</dbReference>
<keyword evidence="4 19" id="KW-0813">Transport</keyword>
<dbReference type="SUPFAM" id="SSF54495">
    <property type="entry name" value="UBC-like"/>
    <property type="match status" value="1"/>
</dbReference>
<dbReference type="InterPro" id="IPR018108">
    <property type="entry name" value="MCP_transmembrane"/>
</dbReference>
<dbReference type="PANTHER" id="PTHR45635:SF14">
    <property type="entry name" value="ADP_ATP TRANSLOCASE"/>
    <property type="match status" value="1"/>
</dbReference>
<evidence type="ECO:0000256" key="17">
    <source>
        <dbReference type="PROSITE-ProRule" id="PRU00282"/>
    </source>
</evidence>
<protein>
    <submittedName>
        <fullName evidence="23">Solute carrier family 25 member 5</fullName>
    </submittedName>
</protein>
<name>H0YYP4_TAEGU</name>
<keyword evidence="8" id="KW-0677">Repeat</keyword>
<comment type="catalytic activity">
    <reaction evidence="15">
        <text>H(+)(in) = H(+)(out)</text>
        <dbReference type="Rhea" id="RHEA:34979"/>
        <dbReference type="ChEBI" id="CHEBI:15378"/>
    </reaction>
</comment>
<feature type="transmembrane region" description="Helical" evidence="21">
    <location>
        <begin position="211"/>
        <end position="231"/>
    </location>
</feature>
<sequence>MTDAAVSFAKDFLAGGVAAAISKTAVAPIERVKLLLQVQHASKQISADKQYKGIIDCVVRIPREQGILSFWRGNLANVIRYFPTQALNFAFKDKYKQIFLGGVDKRTQFWRYFAGNLASGGAAGATSLCFVYPLDFARTRLAADVGKAGADREFSGLGDCLVKIFRSDGLRGLYQGFSVSVQGIIIYRAAYFGIYDTAKGMLPDPKNTHIVVSWMIAQSVTAVAGLVSYPFDTVRRRMMMQSGRKGGTFKLTIEFTEEYPNKPPTVRFVSKMFHPNVYADGSICLDILQNRWSPTYDVSSILTSIQSLLDEPNPNSPANSQAAQLYQENKREYEKRVSAIVEQSWRDC</sequence>
<dbReference type="Ensembl" id="ENSTGUT00000003457.2">
    <property type="protein sequence ID" value="ENSTGUP00000003423.2"/>
    <property type="gene ID" value="ENSTGUG00000003344.2"/>
</dbReference>
<evidence type="ECO:0000256" key="10">
    <source>
        <dbReference type="ARBA" id="ARBA00022792"/>
    </source>
</evidence>
<evidence type="ECO:0000256" key="2">
    <source>
        <dbReference type="ARBA" id="ARBA00006375"/>
    </source>
</evidence>
<evidence type="ECO:0000256" key="5">
    <source>
        <dbReference type="ARBA" id="ARBA00022449"/>
    </source>
</evidence>
<dbReference type="PRINTS" id="PR00926">
    <property type="entry name" value="MITOCARRIER"/>
</dbReference>
<dbReference type="InterPro" id="IPR016135">
    <property type="entry name" value="UBQ-conjugating_enzyme/RWD"/>
</dbReference>
<reference evidence="23" key="3">
    <citation type="submission" date="2025-09" db="UniProtKB">
        <authorList>
            <consortium name="Ensembl"/>
        </authorList>
    </citation>
    <scope>IDENTIFICATION</scope>
</reference>
<keyword evidence="7 17" id="KW-0812">Transmembrane</keyword>
<evidence type="ECO:0000256" key="13">
    <source>
        <dbReference type="ARBA" id="ARBA00023136"/>
    </source>
</evidence>
<evidence type="ECO:0000256" key="18">
    <source>
        <dbReference type="PROSITE-ProRule" id="PRU10133"/>
    </source>
</evidence>
<dbReference type="GO" id="GO:1901029">
    <property type="term" value="P:negative regulation of mitochondrial outer membrane permeabilization involved in apoptotic signaling pathway"/>
    <property type="evidence" value="ECO:0007669"/>
    <property type="project" value="TreeGrafter"/>
</dbReference>
<reference evidence="23 24" key="1">
    <citation type="journal article" date="2010" name="Nature">
        <title>The genome of a songbird.</title>
        <authorList>
            <person name="Warren W.C."/>
            <person name="Clayton D.F."/>
            <person name="Ellegren H."/>
            <person name="Arnold A.P."/>
            <person name="Hillier L.W."/>
            <person name="Kunstner A."/>
            <person name="Searle S."/>
            <person name="White S."/>
            <person name="Vilella A.J."/>
            <person name="Fairley S."/>
            <person name="Heger A."/>
            <person name="Kong L."/>
            <person name="Ponting C.P."/>
            <person name="Jarvis E.D."/>
            <person name="Mello C.V."/>
            <person name="Minx P."/>
            <person name="Lovell P."/>
            <person name="Velho T.A."/>
            <person name="Ferris M."/>
            <person name="Balakrishnan C.N."/>
            <person name="Sinha S."/>
            <person name="Blatti C."/>
            <person name="London S.E."/>
            <person name="Li Y."/>
            <person name="Lin Y.C."/>
            <person name="George J."/>
            <person name="Sweedler J."/>
            <person name="Southey B."/>
            <person name="Gunaratne P."/>
            <person name="Watson M."/>
            <person name="Nam K."/>
            <person name="Backstrom N."/>
            <person name="Smeds L."/>
            <person name="Nabholz B."/>
            <person name="Itoh Y."/>
            <person name="Whitney O."/>
            <person name="Pfenning A.R."/>
            <person name="Howard J."/>
            <person name="Volker M."/>
            <person name="Skinner B.M."/>
            <person name="Griffin D.K."/>
            <person name="Ye L."/>
            <person name="McLaren W.M."/>
            <person name="Flicek P."/>
            <person name="Quesada V."/>
            <person name="Velasco G."/>
            <person name="Lopez-Otin C."/>
            <person name="Puente X.S."/>
            <person name="Olender T."/>
            <person name="Lancet D."/>
            <person name="Smit A.F."/>
            <person name="Hubley R."/>
            <person name="Konkel M.K."/>
            <person name="Walker J.A."/>
            <person name="Batzer M.A."/>
            <person name="Gu W."/>
            <person name="Pollock D.D."/>
            <person name="Chen L."/>
            <person name="Cheng Z."/>
            <person name="Eichler E.E."/>
            <person name="Stapley J."/>
            <person name="Slate J."/>
            <person name="Ekblom R."/>
            <person name="Birkhead T."/>
            <person name="Burke T."/>
            <person name="Burt D."/>
            <person name="Scharff C."/>
            <person name="Adam I."/>
            <person name="Richard H."/>
            <person name="Sultan M."/>
            <person name="Soldatov A."/>
            <person name="Lehrach H."/>
            <person name="Edwards S.V."/>
            <person name="Yang S.P."/>
            <person name="Li X."/>
            <person name="Graves T."/>
            <person name="Fulton L."/>
            <person name="Nelson J."/>
            <person name="Chinwalla A."/>
            <person name="Hou S."/>
            <person name="Mardis E.R."/>
            <person name="Wilson R.K."/>
        </authorList>
    </citation>
    <scope>NUCLEOTIDE SEQUENCE [LARGE SCALE GENOMIC DNA]</scope>
</reference>
<dbReference type="HOGENOM" id="CLU_015166_12_0_1"/>
<feature type="repeat" description="Solcar" evidence="17">
    <location>
        <begin position="6"/>
        <end position="98"/>
    </location>
</feature>
<dbReference type="InterPro" id="IPR002067">
    <property type="entry name" value="MCP"/>
</dbReference>
<dbReference type="CDD" id="cd23790">
    <property type="entry name" value="UBCc_UBE2A_2B"/>
    <property type="match status" value="1"/>
</dbReference>
<evidence type="ECO:0000256" key="15">
    <source>
        <dbReference type="ARBA" id="ARBA00024169"/>
    </source>
</evidence>
<evidence type="ECO:0000256" key="7">
    <source>
        <dbReference type="ARBA" id="ARBA00022692"/>
    </source>
</evidence>
<evidence type="ECO:0000256" key="4">
    <source>
        <dbReference type="ARBA" id="ARBA00022448"/>
    </source>
</evidence>
<evidence type="ECO:0000256" key="21">
    <source>
        <dbReference type="SAM" id="Phobius"/>
    </source>
</evidence>
<dbReference type="AlphaFoldDB" id="H0YYP4"/>
<keyword evidence="12" id="KW-0496">Mitochondrion</keyword>
<evidence type="ECO:0000313" key="23">
    <source>
        <dbReference type="Ensembl" id="ENSTGUP00000003423.2"/>
    </source>
</evidence>
<proteinExistence type="inferred from homology"/>
<keyword evidence="9 20" id="KW-0833">Ubl conjugation pathway</keyword>
<dbReference type="Pfam" id="PF00179">
    <property type="entry name" value="UQ_con"/>
    <property type="match status" value="1"/>
</dbReference>
<dbReference type="GO" id="GO:0140021">
    <property type="term" value="P:mitochondrial ADP transmembrane transport"/>
    <property type="evidence" value="ECO:0007669"/>
    <property type="project" value="InterPro"/>
</dbReference>
<dbReference type="InterPro" id="IPR023313">
    <property type="entry name" value="UBQ-conjugating_AS"/>
</dbReference>
<dbReference type="PROSITE" id="PS50920">
    <property type="entry name" value="SOLCAR"/>
    <property type="match status" value="2"/>
</dbReference>
<keyword evidence="20" id="KW-0067">ATP-binding</keyword>
<evidence type="ECO:0000256" key="20">
    <source>
        <dbReference type="RuleBase" id="RU362109"/>
    </source>
</evidence>
<evidence type="ECO:0000256" key="1">
    <source>
        <dbReference type="ARBA" id="ARBA00004448"/>
    </source>
</evidence>
<dbReference type="Gene3D" id="1.50.40.10">
    <property type="entry name" value="Mitochondrial carrier domain"/>
    <property type="match status" value="1"/>
</dbReference>
<evidence type="ECO:0000313" key="24">
    <source>
        <dbReference type="Proteomes" id="UP000007754"/>
    </source>
</evidence>
<dbReference type="InterPro" id="IPR000608">
    <property type="entry name" value="UBC"/>
</dbReference>
<keyword evidence="6" id="KW-0808">Transferase</keyword>
<dbReference type="InterPro" id="IPR023395">
    <property type="entry name" value="MCP_dom_sf"/>
</dbReference>
<accession>H0YYP4</accession>
<dbReference type="PANTHER" id="PTHR45635">
    <property type="entry name" value="ADP,ATP CARRIER PROTEIN 1-RELATED-RELATED"/>
    <property type="match status" value="1"/>
</dbReference>
<comment type="similarity">
    <text evidence="2 19">Belongs to the mitochondrial carrier (TC 2.A.29) family.</text>
</comment>
<dbReference type="PRINTS" id="PR00927">
    <property type="entry name" value="ADPTRNSLCASE"/>
</dbReference>
<evidence type="ECO:0000259" key="22">
    <source>
        <dbReference type="PROSITE" id="PS50127"/>
    </source>
</evidence>
<feature type="transmembrane region" description="Helical" evidence="21">
    <location>
        <begin position="173"/>
        <end position="191"/>
    </location>
</feature>